<reference evidence="7 8" key="1">
    <citation type="journal article" date="2021" name="Nat. Plants">
        <title>The Taxus genome provides insights into paclitaxel biosynthesis.</title>
        <authorList>
            <person name="Xiong X."/>
            <person name="Gou J."/>
            <person name="Liao Q."/>
            <person name="Li Y."/>
            <person name="Zhou Q."/>
            <person name="Bi G."/>
            <person name="Li C."/>
            <person name="Du R."/>
            <person name="Wang X."/>
            <person name="Sun T."/>
            <person name="Guo L."/>
            <person name="Liang H."/>
            <person name="Lu P."/>
            <person name="Wu Y."/>
            <person name="Zhang Z."/>
            <person name="Ro D.K."/>
            <person name="Shang Y."/>
            <person name="Huang S."/>
            <person name="Yan J."/>
        </authorList>
    </citation>
    <scope>NUCLEOTIDE SEQUENCE [LARGE SCALE GENOMIC DNA]</scope>
    <source>
        <strain evidence="7">Ta-2019</strain>
    </source>
</reference>
<dbReference type="Proteomes" id="UP000824469">
    <property type="component" value="Unassembled WGS sequence"/>
</dbReference>
<evidence type="ECO:0000313" key="8">
    <source>
        <dbReference type="Proteomes" id="UP000824469"/>
    </source>
</evidence>
<evidence type="ECO:0000256" key="3">
    <source>
        <dbReference type="ARBA" id="ARBA00023125"/>
    </source>
</evidence>
<evidence type="ECO:0000256" key="2">
    <source>
        <dbReference type="ARBA" id="ARBA00023015"/>
    </source>
</evidence>
<dbReference type="GO" id="GO:0005634">
    <property type="term" value="C:nucleus"/>
    <property type="evidence" value="ECO:0007669"/>
    <property type="project" value="UniProtKB-SubCell"/>
</dbReference>
<dbReference type="InterPro" id="IPR003441">
    <property type="entry name" value="NAC-dom"/>
</dbReference>
<dbReference type="PROSITE" id="PS51005">
    <property type="entry name" value="NAC"/>
    <property type="match status" value="1"/>
</dbReference>
<keyword evidence="4" id="KW-0804">Transcription</keyword>
<dbReference type="SUPFAM" id="SSF101941">
    <property type="entry name" value="NAC domain"/>
    <property type="match status" value="1"/>
</dbReference>
<dbReference type="OMA" id="HAMKSEP"/>
<sequence length="320" mass="36485">MGKDGLEGKVDLPPGFRFFPTDEELVVHYLSNKVASHPLPALIIGEVDLYKYDPWQLPEKALFGEKEWYFFTPRDRKYPNGSRPNRAAGSGYWKATGADKPIIGSGGKKRVGVKKALVFYKGKAPKGCKTNWIMHEYRIAEINITARKKDTLRLDDWVLCRIYNKKSSAERLAEKKMMAESPDKEESVEDVHAMKSEPYSCTPVVSCSANSPLSSLPMNMNLGSSEFQNPYNYEQIPSAMDNSTNYVSAQFTKPYNIPGDDRGSFLQRQPHQPFNNLSYNVDGVHSSDMVQFEHQNPYQDYIDSLYNVQRCYHSSDMIFQ</sequence>
<organism evidence="7 8">
    <name type="scientific">Taxus chinensis</name>
    <name type="common">Chinese yew</name>
    <name type="synonym">Taxus wallichiana var. chinensis</name>
    <dbReference type="NCBI Taxonomy" id="29808"/>
    <lineage>
        <taxon>Eukaryota</taxon>
        <taxon>Viridiplantae</taxon>
        <taxon>Streptophyta</taxon>
        <taxon>Embryophyta</taxon>
        <taxon>Tracheophyta</taxon>
        <taxon>Spermatophyta</taxon>
        <taxon>Pinopsida</taxon>
        <taxon>Pinidae</taxon>
        <taxon>Conifers II</taxon>
        <taxon>Cupressales</taxon>
        <taxon>Taxaceae</taxon>
        <taxon>Taxus</taxon>
    </lineage>
</organism>
<comment type="subcellular location">
    <subcellularLocation>
        <location evidence="1">Nucleus</location>
    </subcellularLocation>
</comment>
<evidence type="ECO:0000256" key="5">
    <source>
        <dbReference type="ARBA" id="ARBA00023242"/>
    </source>
</evidence>
<accession>A0AA38LMQ6</accession>
<dbReference type="Pfam" id="PF02365">
    <property type="entry name" value="NAM"/>
    <property type="match status" value="1"/>
</dbReference>
<dbReference type="AlphaFoldDB" id="A0AA38LMQ6"/>
<dbReference type="GO" id="GO:0006355">
    <property type="term" value="P:regulation of DNA-templated transcription"/>
    <property type="evidence" value="ECO:0007669"/>
    <property type="project" value="InterPro"/>
</dbReference>
<dbReference type="InterPro" id="IPR036093">
    <property type="entry name" value="NAC_dom_sf"/>
</dbReference>
<name>A0AA38LMQ6_TAXCH</name>
<keyword evidence="2" id="KW-0805">Transcription regulation</keyword>
<feature type="domain" description="NAC" evidence="6">
    <location>
        <begin position="12"/>
        <end position="165"/>
    </location>
</feature>
<protein>
    <recommendedName>
        <fullName evidence="6">NAC domain-containing protein</fullName>
    </recommendedName>
</protein>
<comment type="caution">
    <text evidence="7">The sequence shown here is derived from an EMBL/GenBank/DDBJ whole genome shotgun (WGS) entry which is preliminary data.</text>
</comment>
<dbReference type="PANTHER" id="PTHR31719:SF94">
    <property type="entry name" value="PROTEIN ATAF2"/>
    <property type="match status" value="1"/>
</dbReference>
<dbReference type="EMBL" id="JAHRHJ020000001">
    <property type="protein sequence ID" value="KAH9329376.1"/>
    <property type="molecule type" value="Genomic_DNA"/>
</dbReference>
<evidence type="ECO:0000256" key="4">
    <source>
        <dbReference type="ARBA" id="ARBA00023163"/>
    </source>
</evidence>
<gene>
    <name evidence="7" type="ORF">KI387_001484</name>
</gene>
<evidence type="ECO:0000313" key="7">
    <source>
        <dbReference type="EMBL" id="KAH9329376.1"/>
    </source>
</evidence>
<dbReference type="GO" id="GO:0003677">
    <property type="term" value="F:DNA binding"/>
    <property type="evidence" value="ECO:0007669"/>
    <property type="project" value="UniProtKB-KW"/>
</dbReference>
<keyword evidence="8" id="KW-1185">Reference proteome</keyword>
<dbReference type="FunFam" id="2.170.150.80:FF:000004">
    <property type="entry name" value="NAC transcription factor"/>
    <property type="match status" value="1"/>
</dbReference>
<evidence type="ECO:0000259" key="6">
    <source>
        <dbReference type="PROSITE" id="PS51005"/>
    </source>
</evidence>
<dbReference type="PANTHER" id="PTHR31719">
    <property type="entry name" value="NAC TRANSCRIPTION FACTOR 56"/>
    <property type="match status" value="1"/>
</dbReference>
<evidence type="ECO:0000256" key="1">
    <source>
        <dbReference type="ARBA" id="ARBA00004123"/>
    </source>
</evidence>
<keyword evidence="5" id="KW-0539">Nucleus</keyword>
<dbReference type="Gene3D" id="2.170.150.80">
    <property type="entry name" value="NAC domain"/>
    <property type="match status" value="1"/>
</dbReference>
<proteinExistence type="predicted"/>
<keyword evidence="3" id="KW-0238">DNA-binding</keyword>